<dbReference type="OrthoDB" id="2163491at2759"/>
<feature type="region of interest" description="Disordered" evidence="1">
    <location>
        <begin position="127"/>
        <end position="223"/>
    </location>
</feature>
<reference evidence="3 4" key="1">
    <citation type="journal article" date="2012" name="Science">
        <title>The Paleozoic origin of enzymatic lignin decomposition reconstructed from 31 fungal genomes.</title>
        <authorList>
            <person name="Floudas D."/>
            <person name="Binder M."/>
            <person name="Riley R."/>
            <person name="Barry K."/>
            <person name="Blanchette R.A."/>
            <person name="Henrissat B."/>
            <person name="Martinez A.T."/>
            <person name="Otillar R."/>
            <person name="Spatafora J.W."/>
            <person name="Yadav J.S."/>
            <person name="Aerts A."/>
            <person name="Benoit I."/>
            <person name="Boyd A."/>
            <person name="Carlson A."/>
            <person name="Copeland A."/>
            <person name="Coutinho P.M."/>
            <person name="de Vries R.P."/>
            <person name="Ferreira P."/>
            <person name="Findley K."/>
            <person name="Foster B."/>
            <person name="Gaskell J."/>
            <person name="Glotzer D."/>
            <person name="Gorecki P."/>
            <person name="Heitman J."/>
            <person name="Hesse C."/>
            <person name="Hori C."/>
            <person name="Igarashi K."/>
            <person name="Jurgens J.A."/>
            <person name="Kallen N."/>
            <person name="Kersten P."/>
            <person name="Kohler A."/>
            <person name="Kuees U."/>
            <person name="Kumar T.K.A."/>
            <person name="Kuo A."/>
            <person name="LaButti K."/>
            <person name="Larrondo L.F."/>
            <person name="Lindquist E."/>
            <person name="Ling A."/>
            <person name="Lombard V."/>
            <person name="Lucas S."/>
            <person name="Lundell T."/>
            <person name="Martin R."/>
            <person name="McLaughlin D.J."/>
            <person name="Morgenstern I."/>
            <person name="Morin E."/>
            <person name="Murat C."/>
            <person name="Nagy L.G."/>
            <person name="Nolan M."/>
            <person name="Ohm R.A."/>
            <person name="Patyshakuliyeva A."/>
            <person name="Rokas A."/>
            <person name="Ruiz-Duenas F.J."/>
            <person name="Sabat G."/>
            <person name="Salamov A."/>
            <person name="Samejima M."/>
            <person name="Schmutz J."/>
            <person name="Slot J.C."/>
            <person name="St John F."/>
            <person name="Stenlid J."/>
            <person name="Sun H."/>
            <person name="Sun S."/>
            <person name="Syed K."/>
            <person name="Tsang A."/>
            <person name="Wiebenga A."/>
            <person name="Young D."/>
            <person name="Pisabarro A."/>
            <person name="Eastwood D.C."/>
            <person name="Martin F."/>
            <person name="Cullen D."/>
            <person name="Grigoriev I.V."/>
            <person name="Hibbett D.S."/>
        </authorList>
    </citation>
    <scope>NUCLEOTIDE SEQUENCE [LARGE SCALE GENOMIC DNA]</scope>
    <source>
        <strain evidence="3 4">MD-104</strain>
    </source>
</reference>
<feature type="compositionally biased region" description="Acidic residues" evidence="1">
    <location>
        <begin position="187"/>
        <end position="198"/>
    </location>
</feature>
<dbReference type="Pfam" id="PF13532">
    <property type="entry name" value="2OG-FeII_Oxy_2"/>
    <property type="match status" value="1"/>
</dbReference>
<proteinExistence type="predicted"/>
<feature type="compositionally biased region" description="Polar residues" evidence="1">
    <location>
        <begin position="311"/>
        <end position="322"/>
    </location>
</feature>
<accession>A0A2H3JMG2</accession>
<evidence type="ECO:0000313" key="3">
    <source>
        <dbReference type="EMBL" id="PCH43386.1"/>
    </source>
</evidence>
<gene>
    <name evidence="3" type="ORF">WOLCODRAFT_164397</name>
</gene>
<dbReference type="SUPFAM" id="SSF51197">
    <property type="entry name" value="Clavaminate synthase-like"/>
    <property type="match status" value="1"/>
</dbReference>
<name>A0A2H3JMG2_WOLCO</name>
<evidence type="ECO:0000256" key="1">
    <source>
        <dbReference type="SAM" id="MobiDB-lite"/>
    </source>
</evidence>
<feature type="compositionally biased region" description="Polar residues" evidence="1">
    <location>
        <begin position="158"/>
        <end position="168"/>
    </location>
</feature>
<organism evidence="3 4">
    <name type="scientific">Wolfiporia cocos (strain MD-104)</name>
    <name type="common">Brown rot fungus</name>
    <dbReference type="NCBI Taxonomy" id="742152"/>
    <lineage>
        <taxon>Eukaryota</taxon>
        <taxon>Fungi</taxon>
        <taxon>Dikarya</taxon>
        <taxon>Basidiomycota</taxon>
        <taxon>Agaricomycotina</taxon>
        <taxon>Agaricomycetes</taxon>
        <taxon>Polyporales</taxon>
        <taxon>Phaeolaceae</taxon>
        <taxon>Wolfiporia</taxon>
    </lineage>
</organism>
<sequence length="1330" mass="147888">MRAPTSWGDAELLQDEPFLSEFLVRANAAGSRIRINDADWNDRIVKEVISQDAASLNQSRSTRAAEEWLRLAFAPSRDEDPAIQATKVPADEGFVAFVHFYWLLYQKDRDGARRFLRKERRQRNLWHEVPDRPSETLPVQVAPPTHANDSDALHHRTNIQPKLPSSLSGGRRRAKRARTDGNKEDVYDAEESQSEDDPPYQSSMSIPRLRDPKSRSGQGGGATLSGVEVATASFASSFDELFKRPIDDEDSNASAKRKAASSLATSSSSQSQVNTSQTLDAQNDADGETLSSLSELTDSAPEDNHPVASPPGQTEVLTSSRSFGLRPQRAASNSVRLRMMMERENAYRAEARRQPYANLVMPENKLASNRHESSKNDAFGTAKFADVPKGIPKTSKEPQRSVYVSTSPFGTIEAAESHVTPSLRPTESTHVDSCTTGPPSSTTDPPSQQPQPEGVEQMPAKKKVTAKKPARYAEPVTAKKPMQYAQASTGKKPTKYSNKASDAKLPDRPTKRSRSNKGELDAHYSQKVAHLPAVIGETVNASQSVRIDATNPPLGHVASPVVEHDVSGVPIKSSARPEEKKRSRASFEATSVPQEAEHIVDQQAKRLTIKLPNRPLRSKQGAPTSTTVAKSVGVGRLSSLQDADMVIRGASSDALERVLHDPKQYSSEDWPSQDEEDGQDVLPDSSDEEPLQDMAQQQRHRKPDVIDIPTQYPALEKGYSSQSFPPLSAAAYVEPRQDPTVAKPQLHTIPPIWAQSRQEVCDAFDWFRSYQGGVYFMKDMVKGYLLSAFSSSRDIFAHGGRLIISHGGGKAESLHTKDGQITSQEADDQLSEDKSVRALMNTYATGRPLALLIDDRYSLFPYDLAADNYTYVVLGFYRIVHTWAEQQVAQNTRGYVVRYKFAFQWCEEQGNPWWIHVPAPAPTEDIAGIDSDPVMFPSTTPSKPLACHSSSSNTGKVAYQCRICGTASPMIYAQHWLCLRPKCAAFWRTQDGRAPSTVLDYAADFLQLLPFPLERIGDIRPPLPVTDEPSGVTTNRIFCKGWHCRKCGRLSCRYKWEFWECKHCGATHHIPGRVRDPKEFWGQKDPLFMHHSISDGSGIIVPAMQYFKIGKAYAYFQTYILPHSWGRIHLIAGVPLTNGEANSIFKEYQEAAASGDLPFRRWPLRSHKCRGTLLTNYFSQNCGEPYQYIGATDNTIPWEMAPSAVCRARALIEQRMFDALRMKPGFNEVLSAAYMEKQKMAFHSDSERGLGPVVASLSLGSAAYMHFRLHNQYDSIKGKGTRRTALTLYLRHGDVLVMEGDGVQKYYEHTVIPINFRIAATARCINSQGN</sequence>
<feature type="compositionally biased region" description="Polar residues" evidence="1">
    <location>
        <begin position="419"/>
        <end position="434"/>
    </location>
</feature>
<feature type="compositionally biased region" description="Basic residues" evidence="1">
    <location>
        <begin position="460"/>
        <end position="470"/>
    </location>
</feature>
<feature type="compositionally biased region" description="Low complexity" evidence="1">
    <location>
        <begin position="260"/>
        <end position="279"/>
    </location>
</feature>
<protein>
    <recommendedName>
        <fullName evidence="2">Alpha-ketoglutarate-dependent dioxygenase AlkB-like domain-containing protein</fullName>
    </recommendedName>
</protein>
<feature type="compositionally biased region" description="Low complexity" evidence="1">
    <location>
        <begin position="288"/>
        <end position="297"/>
    </location>
</feature>
<feature type="region of interest" description="Disordered" evidence="1">
    <location>
        <begin position="365"/>
        <end position="525"/>
    </location>
</feature>
<dbReference type="Proteomes" id="UP000218811">
    <property type="component" value="Unassembled WGS sequence"/>
</dbReference>
<feature type="region of interest" description="Disordered" evidence="1">
    <location>
        <begin position="568"/>
        <end position="596"/>
    </location>
</feature>
<feature type="compositionally biased region" description="Acidic residues" evidence="1">
    <location>
        <begin position="671"/>
        <end position="691"/>
    </location>
</feature>
<dbReference type="InterPro" id="IPR037151">
    <property type="entry name" value="AlkB-like_sf"/>
</dbReference>
<dbReference type="InterPro" id="IPR027450">
    <property type="entry name" value="AlkB-like"/>
</dbReference>
<dbReference type="STRING" id="742152.A0A2H3JMG2"/>
<feature type="region of interest" description="Disordered" evidence="1">
    <location>
        <begin position="611"/>
        <end position="630"/>
    </location>
</feature>
<feature type="compositionally biased region" description="Basic and acidic residues" evidence="1">
    <location>
        <begin position="501"/>
        <end position="524"/>
    </location>
</feature>
<dbReference type="Gene3D" id="2.60.120.590">
    <property type="entry name" value="Alpha-ketoglutarate-dependent dioxygenase AlkB-like"/>
    <property type="match status" value="1"/>
</dbReference>
<dbReference type="OMA" id="NTIPWEM"/>
<feature type="domain" description="Alpha-ketoglutarate-dependent dioxygenase AlkB-like" evidence="2">
    <location>
        <begin position="1183"/>
        <end position="1315"/>
    </location>
</feature>
<feature type="region of interest" description="Disordered" evidence="1">
    <location>
        <begin position="663"/>
        <end position="705"/>
    </location>
</feature>
<evidence type="ECO:0000313" key="4">
    <source>
        <dbReference type="Proteomes" id="UP000218811"/>
    </source>
</evidence>
<keyword evidence="4" id="KW-1185">Reference proteome</keyword>
<evidence type="ECO:0000259" key="2">
    <source>
        <dbReference type="Pfam" id="PF13532"/>
    </source>
</evidence>
<feature type="compositionally biased region" description="Low complexity" evidence="1">
    <location>
        <begin position="435"/>
        <end position="452"/>
    </location>
</feature>
<dbReference type="EMBL" id="KB468146">
    <property type="protein sequence ID" value="PCH43386.1"/>
    <property type="molecule type" value="Genomic_DNA"/>
</dbReference>
<feature type="compositionally biased region" description="Basic and acidic residues" evidence="1">
    <location>
        <begin position="177"/>
        <end position="186"/>
    </location>
</feature>
<feature type="region of interest" description="Disordered" evidence="1">
    <location>
        <begin position="244"/>
        <end position="334"/>
    </location>
</feature>
<feature type="compositionally biased region" description="Polar residues" evidence="1">
    <location>
        <begin position="485"/>
        <end position="500"/>
    </location>
</feature>